<dbReference type="RefSeq" id="XP_007312511.1">
    <property type="nucleotide sequence ID" value="XM_007312449.1"/>
</dbReference>
<gene>
    <name evidence="1" type="ORF">SERLADRAFT_404713</name>
</gene>
<dbReference type="GeneID" id="18812448"/>
<protein>
    <submittedName>
        <fullName evidence="1">Uncharacterized protein</fullName>
    </submittedName>
</protein>
<name>F8NEJ3_SERL9</name>
<dbReference type="Proteomes" id="UP000008064">
    <property type="component" value="Unassembled WGS sequence"/>
</dbReference>
<dbReference type="HOGENOM" id="CLU_740013_0_0_1"/>
<dbReference type="EMBL" id="GL945428">
    <property type="protein sequence ID" value="EGO30627.1"/>
    <property type="molecule type" value="Genomic_DNA"/>
</dbReference>
<dbReference type="KEGG" id="sla:SERLADRAFT_404713"/>
<dbReference type="OrthoDB" id="3251235at2759"/>
<organism>
    <name type="scientific">Serpula lacrymans var. lacrymans (strain S7.9)</name>
    <name type="common">Dry rot fungus</name>
    <dbReference type="NCBI Taxonomy" id="578457"/>
    <lineage>
        <taxon>Eukaryota</taxon>
        <taxon>Fungi</taxon>
        <taxon>Dikarya</taxon>
        <taxon>Basidiomycota</taxon>
        <taxon>Agaricomycotina</taxon>
        <taxon>Agaricomycetes</taxon>
        <taxon>Agaricomycetidae</taxon>
        <taxon>Boletales</taxon>
        <taxon>Coniophorineae</taxon>
        <taxon>Serpulaceae</taxon>
        <taxon>Serpula</taxon>
    </lineage>
</organism>
<reference evidence="1" key="1">
    <citation type="submission" date="2011-04" db="EMBL/GenBank/DDBJ databases">
        <title>Evolution of plant cell wall degrading machinery underlies the functional diversity of forest fungi.</title>
        <authorList>
            <consortium name="US DOE Joint Genome Institute (JGI-PGF)"/>
            <person name="Eastwood D.C."/>
            <person name="Floudas D."/>
            <person name="Binder M."/>
            <person name="Majcherczyk A."/>
            <person name="Schneider P."/>
            <person name="Aerts A."/>
            <person name="Asiegbu F.O."/>
            <person name="Baker S.E."/>
            <person name="Barry K."/>
            <person name="Bendiksby M."/>
            <person name="Blumentritt M."/>
            <person name="Coutinho P.M."/>
            <person name="Cullen D."/>
            <person name="Cullen D."/>
            <person name="Gathman A."/>
            <person name="Goodell B."/>
            <person name="Henrissat B."/>
            <person name="Ihrmark K."/>
            <person name="Kauserud H."/>
            <person name="Kohler A."/>
            <person name="LaButti K."/>
            <person name="Lapidus A."/>
            <person name="Lavin J.L."/>
            <person name="Lee Y.-H."/>
            <person name="Lindquist E."/>
            <person name="Lilly W."/>
            <person name="Lucas S."/>
            <person name="Morin E."/>
            <person name="Murat C."/>
            <person name="Oguiza J.A."/>
            <person name="Park J."/>
            <person name="Pisabarro A.G."/>
            <person name="Riley R."/>
            <person name="Rosling A."/>
            <person name="Salamov A."/>
            <person name="Schmidt O."/>
            <person name="Schmutz J."/>
            <person name="Skrede I."/>
            <person name="Stenlid J."/>
            <person name="Wiebenga A."/>
            <person name="Xie X."/>
            <person name="Kues U."/>
            <person name="Hibbett D.S."/>
            <person name="Hoffmeister D."/>
            <person name="Hogberg N."/>
            <person name="Martin F."/>
            <person name="Grigoriev I.V."/>
            <person name="Watkinson S.C."/>
        </authorList>
    </citation>
    <scope>NUCLEOTIDE SEQUENCE</scope>
    <source>
        <strain evidence="1">S7.9</strain>
    </source>
</reference>
<accession>F8NEJ3</accession>
<proteinExistence type="predicted"/>
<evidence type="ECO:0000313" key="1">
    <source>
        <dbReference type="EMBL" id="EGO30627.1"/>
    </source>
</evidence>
<sequence>MDEMNMDGEFDDQANPIIVHIYWHGLNLHIFLNFLSWGNHECTLDAKISYKHTALIVLARNTLTQGHPPYEKLRGIEDLARCSPEDVSEEGLTGILIEDLILKLQSAGFGEKQNVKPNSDLMDKVQELVRKMPFIISYDNLNILFCVYSQRIDNQNHFDSGTAATVFFQPNAPPIRPLCNCTLQEYRAARHKTPLNVEEIYTNSNSINNTMTIFGTPPPYMLGTVYIEEASYDGNNKLLVEWLKQLGLHWDEQQQKTGLERVIPWVVASANIGIYMRQQNPHTFLPINKGQEYNIKASKGIFHTKLSKEKDLKRLSSAYTTSQIPIEKEGHNIKTSTDKIQDFVTNSALNLLTNKTICKWWNNWDYIRATEETW</sequence>
<dbReference type="AlphaFoldDB" id="F8NEJ3"/>